<feature type="region of interest" description="Disordered" evidence="1">
    <location>
        <begin position="31"/>
        <end position="83"/>
    </location>
</feature>
<keyword evidence="2" id="KW-0732">Signal</keyword>
<evidence type="ECO:0000256" key="2">
    <source>
        <dbReference type="SAM" id="SignalP"/>
    </source>
</evidence>
<feature type="signal peptide" evidence="2">
    <location>
        <begin position="1"/>
        <end position="28"/>
    </location>
</feature>
<dbReference type="AlphaFoldDB" id="A0A6I1FL57"/>
<sequence>MEVWTMKKMYTLAALTAISLTVAGCGNAEEDQAVESQAQNQEIENKPVEIPEQNQEAENKSVNSSESNVNDSNQNIDASSQENMRKKINELNYTDFELKVEYNEQKEYEVELEQHKHDQSVTAEIEDSLNGVNKRGVDAFNDIYPKVKQLTINQQTSKNDAIKEVLNVFGLSPDYAEFELDLTFKDGTKIELEDKK</sequence>
<gene>
    <name evidence="3" type="ORF">F9802_17755</name>
</gene>
<evidence type="ECO:0000313" key="3">
    <source>
        <dbReference type="EMBL" id="KAB7704395.1"/>
    </source>
</evidence>
<dbReference type="InterPro" id="IPR025623">
    <property type="entry name" value="YusW"/>
</dbReference>
<accession>A0A6I1FL57</accession>
<dbReference type="EMBL" id="WEIO01000014">
    <property type="protein sequence ID" value="KAB7704395.1"/>
    <property type="molecule type" value="Genomic_DNA"/>
</dbReference>
<dbReference type="Pfam" id="PF14039">
    <property type="entry name" value="YusW"/>
    <property type="match status" value="1"/>
</dbReference>
<organism evidence="3 4">
    <name type="scientific">Bacillus aerolatus</name>
    <dbReference type="NCBI Taxonomy" id="2653354"/>
    <lineage>
        <taxon>Bacteria</taxon>
        <taxon>Bacillati</taxon>
        <taxon>Bacillota</taxon>
        <taxon>Bacilli</taxon>
        <taxon>Bacillales</taxon>
        <taxon>Bacillaceae</taxon>
        <taxon>Bacillus</taxon>
    </lineage>
</organism>
<feature type="chain" id="PRO_5026249264" description="YusW-like protein" evidence="2">
    <location>
        <begin position="29"/>
        <end position="196"/>
    </location>
</feature>
<evidence type="ECO:0000256" key="1">
    <source>
        <dbReference type="SAM" id="MobiDB-lite"/>
    </source>
</evidence>
<evidence type="ECO:0008006" key="5">
    <source>
        <dbReference type="Google" id="ProtNLM"/>
    </source>
</evidence>
<dbReference type="PROSITE" id="PS51257">
    <property type="entry name" value="PROKAR_LIPOPROTEIN"/>
    <property type="match status" value="1"/>
</dbReference>
<name>A0A6I1FL57_9BACI</name>
<keyword evidence="4" id="KW-1185">Reference proteome</keyword>
<protein>
    <recommendedName>
        <fullName evidence="5">YusW-like protein</fullName>
    </recommendedName>
</protein>
<reference evidence="3 4" key="1">
    <citation type="submission" date="2019-10" db="EMBL/GenBank/DDBJ databases">
        <title>Bacillus aerolatum sp. nov., isolated from bioaerosol of sport playgrounds.</title>
        <authorList>
            <person name="Chen P."/>
            <person name="Zhang G."/>
        </authorList>
    </citation>
    <scope>NUCLEOTIDE SEQUENCE [LARGE SCALE GENOMIC DNA]</scope>
    <source>
        <strain evidence="3 4">CX253</strain>
    </source>
</reference>
<dbReference type="Proteomes" id="UP000429595">
    <property type="component" value="Unassembled WGS sequence"/>
</dbReference>
<feature type="compositionally biased region" description="Low complexity" evidence="1">
    <location>
        <begin position="60"/>
        <end position="73"/>
    </location>
</feature>
<comment type="caution">
    <text evidence="3">The sequence shown here is derived from an EMBL/GenBank/DDBJ whole genome shotgun (WGS) entry which is preliminary data.</text>
</comment>
<proteinExistence type="predicted"/>
<evidence type="ECO:0000313" key="4">
    <source>
        <dbReference type="Proteomes" id="UP000429595"/>
    </source>
</evidence>